<sequence>MFFDSENPNICFDILEKLVSILASKASVSSVILLYFWIMEITSFCILLLIIGHKFLLASHSIKWCLFSSLLALHLGQTNSLYRFGFRCSKIVPIGRSLANSLTINIKCQCFITEIQLNPLYCYPVND</sequence>
<evidence type="ECO:0000313" key="4">
    <source>
        <dbReference type="Proteomes" id="UP000232688"/>
    </source>
</evidence>
<feature type="transmembrane region" description="Helical" evidence="1">
    <location>
        <begin position="32"/>
        <end position="51"/>
    </location>
</feature>
<reference evidence="3 4" key="4">
    <citation type="submission" date="2017-10" db="EMBL/GenBank/DDBJ databases">
        <title>Genome analyses suggest a sexual origin of heterokaryosis in a supposedly ancient asexual fungus.</title>
        <authorList>
            <person name="Corradi N."/>
            <person name="Sedzielewska K."/>
            <person name="Noel J."/>
            <person name="Charron P."/>
            <person name="Farinelli L."/>
            <person name="Marton T."/>
            <person name="Kruger M."/>
            <person name="Pelin A."/>
            <person name="Brachmann A."/>
            <person name="Corradi N."/>
        </authorList>
    </citation>
    <scope>NUCLEOTIDE SEQUENCE [LARGE SCALE GENOMIC DNA]</scope>
    <source>
        <strain evidence="3 4">A1</strain>
    </source>
</reference>
<evidence type="ECO:0000256" key="1">
    <source>
        <dbReference type="SAM" id="Phobius"/>
    </source>
</evidence>
<reference evidence="2 5" key="2">
    <citation type="submission" date="2017-09" db="EMBL/GenBank/DDBJ databases">
        <title>Extensive intraspecific genome diversity in a model arbuscular mycorrhizal fungus.</title>
        <authorList>
            <person name="Chen E.C."/>
            <person name="Morin E."/>
            <person name="Beaudet D."/>
            <person name="Noel J."/>
            <person name="Ndikumana S."/>
            <person name="Charron P."/>
            <person name="St-Onge C."/>
            <person name="Giorgi J."/>
            <person name="Grigoriev I.V."/>
            <person name="Roux C."/>
            <person name="Martin F.M."/>
            <person name="Corradi N."/>
        </authorList>
    </citation>
    <scope>NUCLEOTIDE SEQUENCE [LARGE SCALE GENOMIC DNA]</scope>
    <source>
        <strain evidence="2 5">A5</strain>
    </source>
</reference>
<accession>A0A2I1F2Q8</accession>
<name>A0A2I1F2Q8_9GLOM</name>
<keyword evidence="1" id="KW-0812">Transmembrane</keyword>
<evidence type="ECO:0000313" key="3">
    <source>
        <dbReference type="EMBL" id="PKC59596.1"/>
    </source>
</evidence>
<dbReference type="EMBL" id="LLXJ01003104">
    <property type="protein sequence ID" value="PKB97583.1"/>
    <property type="molecule type" value="Genomic_DNA"/>
</dbReference>
<reference evidence="3 4" key="3">
    <citation type="submission" date="2017-10" db="EMBL/GenBank/DDBJ databases">
        <title>Extensive intraspecific genome diversity in a model arbuscular mycorrhizal fungus.</title>
        <authorList>
            <person name="Chen E.C.H."/>
            <person name="Morin E."/>
            <person name="Baudet D."/>
            <person name="Noel J."/>
            <person name="Ndikumana S."/>
            <person name="Charron P."/>
            <person name="St-Onge C."/>
            <person name="Giorgi J."/>
            <person name="Grigoriev I.V."/>
            <person name="Roux C."/>
            <person name="Martin F.M."/>
            <person name="Corradi N."/>
        </authorList>
    </citation>
    <scope>NUCLEOTIDE SEQUENCE [LARGE SCALE GENOMIC DNA]</scope>
    <source>
        <strain evidence="3 4">A1</strain>
    </source>
</reference>
<dbReference type="Proteomes" id="UP000232688">
    <property type="component" value="Unassembled WGS sequence"/>
</dbReference>
<dbReference type="EMBL" id="LLXH01001301">
    <property type="protein sequence ID" value="PKC59596.1"/>
    <property type="molecule type" value="Genomic_DNA"/>
</dbReference>
<dbReference type="AlphaFoldDB" id="A0A2I1F2Q8"/>
<protein>
    <submittedName>
        <fullName evidence="2">Uncharacterized protein</fullName>
    </submittedName>
</protein>
<keyword evidence="1" id="KW-1133">Transmembrane helix</keyword>
<dbReference type="VEuPathDB" id="FungiDB:RhiirA1_469216"/>
<organism evidence="2 5">
    <name type="scientific">Rhizophagus irregularis</name>
    <dbReference type="NCBI Taxonomy" id="588596"/>
    <lineage>
        <taxon>Eukaryota</taxon>
        <taxon>Fungi</taxon>
        <taxon>Fungi incertae sedis</taxon>
        <taxon>Mucoromycota</taxon>
        <taxon>Glomeromycotina</taxon>
        <taxon>Glomeromycetes</taxon>
        <taxon>Glomerales</taxon>
        <taxon>Glomeraceae</taxon>
        <taxon>Rhizophagus</taxon>
    </lineage>
</organism>
<gene>
    <name evidence="3" type="ORF">RhiirA1_469216</name>
    <name evidence="2" type="ORF">RhiirA5_432860</name>
</gene>
<dbReference type="Proteomes" id="UP000232722">
    <property type="component" value="Unassembled WGS sequence"/>
</dbReference>
<keyword evidence="1" id="KW-0472">Membrane</keyword>
<proteinExistence type="predicted"/>
<reference evidence="2 5" key="1">
    <citation type="submission" date="2016-04" db="EMBL/GenBank/DDBJ databases">
        <title>Genome analyses suggest a sexual origin of heterokaryosis in a supposedly ancient asexual fungus.</title>
        <authorList>
            <person name="Ropars J."/>
            <person name="Sedzielewska K."/>
            <person name="Noel J."/>
            <person name="Charron P."/>
            <person name="Farinelli L."/>
            <person name="Marton T."/>
            <person name="Kruger M."/>
            <person name="Pelin A."/>
            <person name="Brachmann A."/>
            <person name="Corradi N."/>
        </authorList>
    </citation>
    <scope>NUCLEOTIDE SEQUENCE [LARGE SCALE GENOMIC DNA]</scope>
    <source>
        <strain evidence="2 5">A5</strain>
    </source>
</reference>
<evidence type="ECO:0000313" key="5">
    <source>
        <dbReference type="Proteomes" id="UP000232722"/>
    </source>
</evidence>
<evidence type="ECO:0000313" key="2">
    <source>
        <dbReference type="EMBL" id="PKB97583.1"/>
    </source>
</evidence>
<comment type="caution">
    <text evidence="2">The sequence shown here is derived from an EMBL/GenBank/DDBJ whole genome shotgun (WGS) entry which is preliminary data.</text>
</comment>